<dbReference type="RefSeq" id="WP_275475640.1">
    <property type="nucleotide sequence ID" value="NZ_CP162940.1"/>
</dbReference>
<keyword evidence="2" id="KW-0238">DNA-binding</keyword>
<evidence type="ECO:0000256" key="4">
    <source>
        <dbReference type="SAM" id="MobiDB-lite"/>
    </source>
</evidence>
<proteinExistence type="predicted"/>
<dbReference type="SUPFAM" id="SSF53822">
    <property type="entry name" value="Periplasmic binding protein-like I"/>
    <property type="match status" value="1"/>
</dbReference>
<dbReference type="CDD" id="cd07377">
    <property type="entry name" value="WHTH_GntR"/>
    <property type="match status" value="1"/>
</dbReference>
<dbReference type="Pfam" id="PF00392">
    <property type="entry name" value="GntR"/>
    <property type="match status" value="1"/>
</dbReference>
<dbReference type="InterPro" id="IPR028082">
    <property type="entry name" value="Peripla_BP_I"/>
</dbReference>
<name>A0ABV5A9B4_9BACL</name>
<evidence type="ECO:0000313" key="6">
    <source>
        <dbReference type="EMBL" id="MFB5188804.1"/>
    </source>
</evidence>
<dbReference type="InterPro" id="IPR033532">
    <property type="entry name" value="AraR_ligand_bind_dom"/>
</dbReference>
<dbReference type="InterPro" id="IPR000524">
    <property type="entry name" value="Tscrpt_reg_HTH_GntR"/>
</dbReference>
<keyword evidence="3" id="KW-0804">Transcription</keyword>
<dbReference type="PANTHER" id="PTHR30146:SF150">
    <property type="entry name" value="ARABINOSE METABOLISM TRANSCRIPTIONAL REPRESSOR"/>
    <property type="match status" value="1"/>
</dbReference>
<dbReference type="PROSITE" id="PS50949">
    <property type="entry name" value="HTH_GNTR"/>
    <property type="match status" value="1"/>
</dbReference>
<organism evidence="6 7">
    <name type="scientific">Alicyclobacillus fastidiosus</name>
    <dbReference type="NCBI Taxonomy" id="392011"/>
    <lineage>
        <taxon>Bacteria</taxon>
        <taxon>Bacillati</taxon>
        <taxon>Bacillota</taxon>
        <taxon>Bacilli</taxon>
        <taxon>Bacillales</taxon>
        <taxon>Alicyclobacillaceae</taxon>
        <taxon>Alicyclobacillus</taxon>
    </lineage>
</organism>
<accession>A0ABV5A9B4</accession>
<dbReference type="Gene3D" id="3.40.50.2300">
    <property type="match status" value="2"/>
</dbReference>
<evidence type="ECO:0000256" key="1">
    <source>
        <dbReference type="ARBA" id="ARBA00023015"/>
    </source>
</evidence>
<sequence>MAQKQTPKYMQLKEEVVSWVKTGRYPPGAQLPTELELAELFNVSRQTVRQALADLVREQLLSRVQGRGTFVAERSVEPITTPAFAQGPNKIIGVVTTYISDYIFPEIIRGLEYQLGALGYSLLLLNTQNNFDLERRALQRIIDTNVTGLIVEPTKSAIDNPNLDMYLTLIAQKTPMIMLHASYMELDVATVRIDDVEAVSRLTQTVIDFGHHAIGGLFKDDDIQGKLRMRGYLRTLGQNNVDIRPDFIKRYNTEDLTDVIRAYVETVQSTPVEQRPTAIVCYNDETAMKLIEALKSSGIAVPEDISVVGFDNSQYSHLCDPKLTTVDHPKFNMGITVADLIIDVIAEVHSGQPKRTRDVVMNCEVITRPSLKDLRPNRPASEVVSTEVDGESLASSHGVID</sequence>
<dbReference type="EMBL" id="JBDXSU010000001">
    <property type="protein sequence ID" value="MFB5188804.1"/>
    <property type="molecule type" value="Genomic_DNA"/>
</dbReference>
<dbReference type="SMART" id="SM00345">
    <property type="entry name" value="HTH_GNTR"/>
    <property type="match status" value="1"/>
</dbReference>
<feature type="region of interest" description="Disordered" evidence="4">
    <location>
        <begin position="372"/>
        <end position="401"/>
    </location>
</feature>
<dbReference type="CDD" id="cd01541">
    <property type="entry name" value="PBP1_AraR"/>
    <property type="match status" value="1"/>
</dbReference>
<evidence type="ECO:0000313" key="7">
    <source>
        <dbReference type="Proteomes" id="UP001579974"/>
    </source>
</evidence>
<feature type="domain" description="HTH gntR-type" evidence="5">
    <location>
        <begin position="6"/>
        <end position="74"/>
    </location>
</feature>
<dbReference type="Gene3D" id="1.10.10.10">
    <property type="entry name" value="Winged helix-like DNA-binding domain superfamily/Winged helix DNA-binding domain"/>
    <property type="match status" value="1"/>
</dbReference>
<evidence type="ECO:0000256" key="2">
    <source>
        <dbReference type="ARBA" id="ARBA00023125"/>
    </source>
</evidence>
<dbReference type="PANTHER" id="PTHR30146">
    <property type="entry name" value="LACI-RELATED TRANSCRIPTIONAL REPRESSOR"/>
    <property type="match status" value="1"/>
</dbReference>
<dbReference type="InterPro" id="IPR036390">
    <property type="entry name" value="WH_DNA-bd_sf"/>
</dbReference>
<dbReference type="Proteomes" id="UP001579974">
    <property type="component" value="Unassembled WGS sequence"/>
</dbReference>
<dbReference type="InterPro" id="IPR046335">
    <property type="entry name" value="LacI/GalR-like_sensor"/>
</dbReference>
<dbReference type="Pfam" id="PF13377">
    <property type="entry name" value="Peripla_BP_3"/>
    <property type="match status" value="1"/>
</dbReference>
<reference evidence="6 7" key="1">
    <citation type="journal article" date="2024" name="Int. J. Mol. Sci.">
        <title>Exploration of Alicyclobacillus spp. Genome in Search of Antibiotic Resistance.</title>
        <authorList>
            <person name="Bucka-Kolendo J."/>
            <person name="Kiousi D.E."/>
            <person name="Dekowska A."/>
            <person name="Mikolajczuk-Szczyrba A."/>
            <person name="Karadedos D.M."/>
            <person name="Michael P."/>
            <person name="Galanis A."/>
            <person name="Sokolowska B."/>
        </authorList>
    </citation>
    <scope>NUCLEOTIDE SEQUENCE [LARGE SCALE GENOMIC DNA]</scope>
    <source>
        <strain evidence="6 7">KKP 3000</strain>
    </source>
</reference>
<keyword evidence="7" id="KW-1185">Reference proteome</keyword>
<dbReference type="PRINTS" id="PR00035">
    <property type="entry name" value="HTHGNTR"/>
</dbReference>
<evidence type="ECO:0000256" key="3">
    <source>
        <dbReference type="ARBA" id="ARBA00023163"/>
    </source>
</evidence>
<evidence type="ECO:0000259" key="5">
    <source>
        <dbReference type="PROSITE" id="PS50949"/>
    </source>
</evidence>
<keyword evidence="1" id="KW-0805">Transcription regulation</keyword>
<dbReference type="InterPro" id="IPR036388">
    <property type="entry name" value="WH-like_DNA-bd_sf"/>
</dbReference>
<protein>
    <submittedName>
        <fullName evidence="6">GntR family transcriptional regulator</fullName>
    </submittedName>
</protein>
<comment type="caution">
    <text evidence="6">The sequence shown here is derived from an EMBL/GenBank/DDBJ whole genome shotgun (WGS) entry which is preliminary data.</text>
</comment>
<dbReference type="SUPFAM" id="SSF46785">
    <property type="entry name" value="Winged helix' DNA-binding domain"/>
    <property type="match status" value="1"/>
</dbReference>
<gene>
    <name evidence="6" type="ORF">KKP3000_001238</name>
</gene>